<dbReference type="SMART" id="SM00280">
    <property type="entry name" value="KAZAL"/>
    <property type="match status" value="3"/>
</dbReference>
<evidence type="ECO:0000259" key="4">
    <source>
        <dbReference type="PROSITE" id="PS51465"/>
    </source>
</evidence>
<dbReference type="Gene3D" id="3.30.60.30">
    <property type="match status" value="3"/>
</dbReference>
<keyword evidence="2" id="KW-0722">Serine protease inhibitor</keyword>
<feature type="domain" description="Kazal-like" evidence="4">
    <location>
        <begin position="37"/>
        <end position="89"/>
    </location>
</feature>
<dbReference type="Pfam" id="PF00050">
    <property type="entry name" value="Kazal_1"/>
    <property type="match status" value="1"/>
</dbReference>
<gene>
    <name evidence="5" type="ORF">Ae201684_010787</name>
</gene>
<evidence type="ECO:0000256" key="1">
    <source>
        <dbReference type="ARBA" id="ARBA00022690"/>
    </source>
</evidence>
<dbReference type="AlphaFoldDB" id="A0A6G0WX33"/>
<comment type="caution">
    <text evidence="5">The sequence shown here is derived from an EMBL/GenBank/DDBJ whole genome shotgun (WGS) entry which is preliminary data.</text>
</comment>
<dbReference type="GO" id="GO:0005576">
    <property type="term" value="C:extracellular region"/>
    <property type="evidence" value="ECO:0007669"/>
    <property type="project" value="TreeGrafter"/>
</dbReference>
<dbReference type="CDD" id="cd00104">
    <property type="entry name" value="KAZAL_FS"/>
    <property type="match status" value="1"/>
</dbReference>
<dbReference type="GO" id="GO:0030154">
    <property type="term" value="P:cell differentiation"/>
    <property type="evidence" value="ECO:0007669"/>
    <property type="project" value="TreeGrafter"/>
</dbReference>
<dbReference type="PROSITE" id="PS51465">
    <property type="entry name" value="KAZAL_2"/>
    <property type="match status" value="3"/>
</dbReference>
<proteinExistence type="predicted"/>
<keyword evidence="3" id="KW-1015">Disulfide bond</keyword>
<organism evidence="5 6">
    <name type="scientific">Aphanomyces euteiches</name>
    <dbReference type="NCBI Taxonomy" id="100861"/>
    <lineage>
        <taxon>Eukaryota</taxon>
        <taxon>Sar</taxon>
        <taxon>Stramenopiles</taxon>
        <taxon>Oomycota</taxon>
        <taxon>Saprolegniomycetes</taxon>
        <taxon>Saprolegniales</taxon>
        <taxon>Verrucalvaceae</taxon>
        <taxon>Aphanomyces</taxon>
    </lineage>
</organism>
<sequence length="155" mass="16586">MNPVCGSNNVTYNNLCLFGFAQCDNATLTMTAVGSCDAPRLECPSVCEEIFSPVCGSDGITYANKFEYRRGKCANLALEMVNPLGPCDESQPVESDCSVVACISVWDPVCGSDGKTYSNACELDIAKCKQGSTTLQIAHKGDCAVHRRRPSQEAV</sequence>
<reference evidence="5 6" key="1">
    <citation type="submission" date="2019-07" db="EMBL/GenBank/DDBJ databases">
        <title>Genomics analysis of Aphanomyces spp. identifies a new class of oomycete effector associated with host adaptation.</title>
        <authorList>
            <person name="Gaulin E."/>
        </authorList>
    </citation>
    <scope>NUCLEOTIDE SEQUENCE [LARGE SCALE GENOMIC DNA]</scope>
    <source>
        <strain evidence="5 6">ATCC 201684</strain>
    </source>
</reference>
<keyword evidence="6" id="KW-1185">Reference proteome</keyword>
<dbReference type="InterPro" id="IPR002350">
    <property type="entry name" value="Kazal_dom"/>
</dbReference>
<dbReference type="EMBL" id="VJMJ01000137">
    <property type="protein sequence ID" value="KAF0732136.1"/>
    <property type="molecule type" value="Genomic_DNA"/>
</dbReference>
<dbReference type="InterPro" id="IPR050653">
    <property type="entry name" value="Prot_Inhib_GrowthFact_Antg"/>
</dbReference>
<evidence type="ECO:0000256" key="3">
    <source>
        <dbReference type="ARBA" id="ARBA00023157"/>
    </source>
</evidence>
<accession>A0A6G0WX33</accession>
<dbReference type="SUPFAM" id="SSF100895">
    <property type="entry name" value="Kazal-type serine protease inhibitors"/>
    <property type="match status" value="3"/>
</dbReference>
<dbReference type="Pfam" id="PF07648">
    <property type="entry name" value="Kazal_2"/>
    <property type="match status" value="2"/>
</dbReference>
<feature type="domain" description="Kazal-like" evidence="4">
    <location>
        <begin position="1"/>
        <end position="36"/>
    </location>
</feature>
<dbReference type="PANTHER" id="PTHR10913:SF45">
    <property type="entry name" value="FOLLISTATIN, ISOFORM A-RELATED"/>
    <property type="match status" value="1"/>
</dbReference>
<evidence type="ECO:0000256" key="2">
    <source>
        <dbReference type="ARBA" id="ARBA00022900"/>
    </source>
</evidence>
<keyword evidence="1" id="KW-0646">Protease inhibitor</keyword>
<dbReference type="Proteomes" id="UP000481153">
    <property type="component" value="Unassembled WGS sequence"/>
</dbReference>
<dbReference type="InterPro" id="IPR036058">
    <property type="entry name" value="Kazal_dom_sf"/>
</dbReference>
<protein>
    <recommendedName>
        <fullName evidence="4">Kazal-like domain-containing protein</fullName>
    </recommendedName>
</protein>
<dbReference type="VEuPathDB" id="FungiDB:AeMF1_001078"/>
<feature type="domain" description="Kazal-like" evidence="4">
    <location>
        <begin position="91"/>
        <end position="145"/>
    </location>
</feature>
<name>A0A6G0WX33_9STRA</name>
<evidence type="ECO:0000313" key="6">
    <source>
        <dbReference type="Proteomes" id="UP000481153"/>
    </source>
</evidence>
<dbReference type="PANTHER" id="PTHR10913">
    <property type="entry name" value="FOLLISTATIN-RELATED"/>
    <property type="match status" value="1"/>
</dbReference>
<evidence type="ECO:0000313" key="5">
    <source>
        <dbReference type="EMBL" id="KAF0732136.1"/>
    </source>
</evidence>